<dbReference type="EMBL" id="JAFNEN010000403">
    <property type="protein sequence ID" value="KAG8183813.1"/>
    <property type="molecule type" value="Genomic_DNA"/>
</dbReference>
<organism evidence="1 2">
    <name type="scientific">Oedothorax gibbosus</name>
    <dbReference type="NCBI Taxonomy" id="931172"/>
    <lineage>
        <taxon>Eukaryota</taxon>
        <taxon>Metazoa</taxon>
        <taxon>Ecdysozoa</taxon>
        <taxon>Arthropoda</taxon>
        <taxon>Chelicerata</taxon>
        <taxon>Arachnida</taxon>
        <taxon>Araneae</taxon>
        <taxon>Araneomorphae</taxon>
        <taxon>Entelegynae</taxon>
        <taxon>Araneoidea</taxon>
        <taxon>Linyphiidae</taxon>
        <taxon>Erigoninae</taxon>
        <taxon>Oedothorax</taxon>
    </lineage>
</organism>
<comment type="caution">
    <text evidence="1">The sequence shown here is derived from an EMBL/GenBank/DDBJ whole genome shotgun (WGS) entry which is preliminary data.</text>
</comment>
<evidence type="ECO:0000313" key="2">
    <source>
        <dbReference type="Proteomes" id="UP000827092"/>
    </source>
</evidence>
<reference evidence="1 2" key="1">
    <citation type="journal article" date="2022" name="Nat. Ecol. Evol.">
        <title>A masculinizing supergene underlies an exaggerated male reproductive morph in a spider.</title>
        <authorList>
            <person name="Hendrickx F."/>
            <person name="De Corte Z."/>
            <person name="Sonet G."/>
            <person name="Van Belleghem S.M."/>
            <person name="Kostlbacher S."/>
            <person name="Vangestel C."/>
        </authorList>
    </citation>
    <scope>NUCLEOTIDE SEQUENCE [LARGE SCALE GENOMIC DNA]</scope>
    <source>
        <strain evidence="1">W744_W776</strain>
    </source>
</reference>
<name>A0AAV6UJ65_9ARAC</name>
<keyword evidence="2" id="KW-1185">Reference proteome</keyword>
<protein>
    <submittedName>
        <fullName evidence="1">Uncharacterized protein</fullName>
    </submittedName>
</protein>
<evidence type="ECO:0000313" key="1">
    <source>
        <dbReference type="EMBL" id="KAG8183813.1"/>
    </source>
</evidence>
<sequence>MQISQPRAHPYLQLLLHPVQDSASSVDMIDTPGVPAQPRKLHAEVVGRLVIINEFANQNLQILNNPTQSQQCSWPHQQPLLSASRNRLLKSS</sequence>
<dbReference type="AlphaFoldDB" id="A0AAV6UJ65"/>
<proteinExistence type="predicted"/>
<gene>
    <name evidence="1" type="ORF">JTE90_027738</name>
</gene>
<accession>A0AAV6UJ65</accession>
<dbReference type="Proteomes" id="UP000827092">
    <property type="component" value="Unassembled WGS sequence"/>
</dbReference>